<dbReference type="PANTHER" id="PTHR47165:SF4">
    <property type="entry name" value="OS03G0429900 PROTEIN"/>
    <property type="match status" value="1"/>
</dbReference>
<evidence type="ECO:0000313" key="3">
    <source>
        <dbReference type="Proteomes" id="UP001634393"/>
    </source>
</evidence>
<sequence>MTTQMLHIVNVNKDTKLWAVRVMVEAKTQPWFPARGTKRYQRILLVDETGQKISATIFDPDIEKFKAMFCLYKTYTVSNATVSKIEDKYDKFGYPYQWIINSKTACNPDPEFGLPKSLVKTEYTSIIDLKSLVGQKVLIDVAAIVIQKGELRSFILNNKDAKLREFAILNQEKKVVALTLWNAVAVAEGELIDNCTDTMPIIRATQLMISSHRDGSLGSTASTVVEIDPQIPEVHALKVWRSANLRFIVDAITAKDYLPRIESSAPFLTDHITTIADVLSAEKMDRFTVEVNALVTHSEQKYYYMACGKCFSAVDAAYEYEYTCAMCGQMTKAKPRERIHVSIYDTTGSLDVTIFGPPVIMIMQMDAEMCLKIFSAGDEVTAGWINGKLFGKTFYMNVKRKDIQVGGVPKQQYTVTNLQIKESEEVTNLVDENKPDKMTNAPVEKSFDHSSSALAKDIEPGIFDSSAEVVYDILASD</sequence>
<feature type="domain" description="Replication factor A C-terminal" evidence="1">
    <location>
        <begin position="291"/>
        <end position="419"/>
    </location>
</feature>
<protein>
    <recommendedName>
        <fullName evidence="1">Replication factor A C-terminal domain-containing protein</fullName>
    </recommendedName>
</protein>
<dbReference type="Proteomes" id="UP001634393">
    <property type="component" value="Unassembled WGS sequence"/>
</dbReference>
<comment type="caution">
    <text evidence="2">The sequence shown here is derived from an EMBL/GenBank/DDBJ whole genome shotgun (WGS) entry which is preliminary data.</text>
</comment>
<dbReference type="InterPro" id="IPR012340">
    <property type="entry name" value="NA-bd_OB-fold"/>
</dbReference>
<dbReference type="SUPFAM" id="SSF50249">
    <property type="entry name" value="Nucleic acid-binding proteins"/>
    <property type="match status" value="3"/>
</dbReference>
<organism evidence="2 3">
    <name type="scientific">Penstemon smallii</name>
    <dbReference type="NCBI Taxonomy" id="265156"/>
    <lineage>
        <taxon>Eukaryota</taxon>
        <taxon>Viridiplantae</taxon>
        <taxon>Streptophyta</taxon>
        <taxon>Embryophyta</taxon>
        <taxon>Tracheophyta</taxon>
        <taxon>Spermatophyta</taxon>
        <taxon>Magnoliopsida</taxon>
        <taxon>eudicotyledons</taxon>
        <taxon>Gunneridae</taxon>
        <taxon>Pentapetalae</taxon>
        <taxon>asterids</taxon>
        <taxon>lamiids</taxon>
        <taxon>Lamiales</taxon>
        <taxon>Plantaginaceae</taxon>
        <taxon>Cheloneae</taxon>
        <taxon>Penstemon</taxon>
    </lineage>
</organism>
<dbReference type="EMBL" id="JBJXBP010000007">
    <property type="protein sequence ID" value="KAL3818276.1"/>
    <property type="molecule type" value="Genomic_DNA"/>
</dbReference>
<keyword evidence="3" id="KW-1185">Reference proteome</keyword>
<evidence type="ECO:0000259" key="1">
    <source>
        <dbReference type="Pfam" id="PF08646"/>
    </source>
</evidence>
<accession>A0ABD3S1I4</accession>
<reference evidence="2 3" key="1">
    <citation type="submission" date="2024-12" db="EMBL/GenBank/DDBJ databases">
        <title>The unique morphological basis and parallel evolutionary history of personate flowers in Penstemon.</title>
        <authorList>
            <person name="Depatie T.H."/>
            <person name="Wessinger C.A."/>
        </authorList>
    </citation>
    <scope>NUCLEOTIDE SEQUENCE [LARGE SCALE GENOMIC DNA]</scope>
    <source>
        <strain evidence="2">WTNN_2</strain>
        <tissue evidence="2">Leaf</tissue>
    </source>
</reference>
<proteinExistence type="predicted"/>
<name>A0ABD3S1I4_9LAMI</name>
<dbReference type="InterPro" id="IPR013955">
    <property type="entry name" value="Rep_factor-A_C"/>
</dbReference>
<evidence type="ECO:0000313" key="2">
    <source>
        <dbReference type="EMBL" id="KAL3818276.1"/>
    </source>
</evidence>
<dbReference type="AlphaFoldDB" id="A0ABD3S1I4"/>
<dbReference type="Pfam" id="PF08646">
    <property type="entry name" value="Rep_fac-A_C"/>
    <property type="match status" value="1"/>
</dbReference>
<gene>
    <name evidence="2" type="ORF">ACJIZ3_004181</name>
</gene>
<dbReference type="PANTHER" id="PTHR47165">
    <property type="entry name" value="OS03G0429900 PROTEIN"/>
    <property type="match status" value="1"/>
</dbReference>
<dbReference type="Gene3D" id="2.40.50.140">
    <property type="entry name" value="Nucleic acid-binding proteins"/>
    <property type="match status" value="3"/>
</dbReference>